<dbReference type="EMBL" id="JAGSOG010000019">
    <property type="protein sequence ID" value="MBR7832912.1"/>
    <property type="molecule type" value="Genomic_DNA"/>
</dbReference>
<protein>
    <submittedName>
        <fullName evidence="1">Uncharacterized protein</fullName>
    </submittedName>
</protein>
<accession>A0A941ELT9</accession>
<reference evidence="1" key="1">
    <citation type="submission" date="2021-04" db="EMBL/GenBank/DDBJ databases">
        <title>Genome based classification of Actinospica acidithermotolerans sp. nov., an actinobacterium isolated from an Indonesian hot spring.</title>
        <authorList>
            <person name="Kusuma A.B."/>
            <person name="Putra K.E."/>
            <person name="Nafisah S."/>
            <person name="Loh J."/>
            <person name="Nouioui I."/>
            <person name="Goodfellow M."/>
        </authorList>
    </citation>
    <scope>NUCLEOTIDE SEQUENCE</scope>
    <source>
        <strain evidence="1">CSCA 57</strain>
    </source>
</reference>
<gene>
    <name evidence="1" type="ORF">KDL01_06540</name>
</gene>
<dbReference type="SUPFAM" id="SSF52540">
    <property type="entry name" value="P-loop containing nucleoside triphosphate hydrolases"/>
    <property type="match status" value="1"/>
</dbReference>
<dbReference type="AlphaFoldDB" id="A0A941ELT9"/>
<dbReference type="Proteomes" id="UP000675781">
    <property type="component" value="Unassembled WGS sequence"/>
</dbReference>
<dbReference type="Gene3D" id="3.40.50.300">
    <property type="entry name" value="P-loop containing nucleotide triphosphate hydrolases"/>
    <property type="match status" value="1"/>
</dbReference>
<name>A0A941ELT9_9ACTN</name>
<sequence length="224" mass="24429">MTDAADFAWDPFGTLHAALWIGGAQWAGKSTVARILAARHGLTAYHYDYHDARGHLERRVARRARSGLPYAEVPGPDWIGSTPDALAEDCLVGFAERLEFVFDDLRALMSPHPVLAEGYGLRPEALAPLLDAPDRMIVMVPTEEFRQHQIRTLPRAGAVSADVSDPALAQANRIARDRLLADHAVRTALAHGVRVLEVDGSRDAEAVADEVASRFAAYLPQPLP</sequence>
<organism evidence="1 2">
    <name type="scientific">Actinospica durhamensis</name>
    <dbReference type="NCBI Taxonomy" id="1508375"/>
    <lineage>
        <taxon>Bacteria</taxon>
        <taxon>Bacillati</taxon>
        <taxon>Actinomycetota</taxon>
        <taxon>Actinomycetes</taxon>
        <taxon>Catenulisporales</taxon>
        <taxon>Actinospicaceae</taxon>
        <taxon>Actinospica</taxon>
    </lineage>
</organism>
<comment type="caution">
    <text evidence="1">The sequence shown here is derived from an EMBL/GenBank/DDBJ whole genome shotgun (WGS) entry which is preliminary data.</text>
</comment>
<proteinExistence type="predicted"/>
<dbReference type="InterPro" id="IPR027417">
    <property type="entry name" value="P-loop_NTPase"/>
</dbReference>
<evidence type="ECO:0000313" key="1">
    <source>
        <dbReference type="EMBL" id="MBR7832912.1"/>
    </source>
</evidence>
<dbReference type="RefSeq" id="WP_212527437.1">
    <property type="nucleotide sequence ID" value="NZ_JAGSOG010000019.1"/>
</dbReference>
<keyword evidence="2" id="KW-1185">Reference proteome</keyword>
<evidence type="ECO:0000313" key="2">
    <source>
        <dbReference type="Proteomes" id="UP000675781"/>
    </source>
</evidence>